<organism evidence="1 2">
    <name type="scientific">Patagioenas fasciata monilis</name>
    <dbReference type="NCBI Taxonomy" id="372326"/>
    <lineage>
        <taxon>Eukaryota</taxon>
        <taxon>Metazoa</taxon>
        <taxon>Chordata</taxon>
        <taxon>Craniata</taxon>
        <taxon>Vertebrata</taxon>
        <taxon>Euteleostomi</taxon>
        <taxon>Archelosauria</taxon>
        <taxon>Archosauria</taxon>
        <taxon>Dinosauria</taxon>
        <taxon>Saurischia</taxon>
        <taxon>Theropoda</taxon>
        <taxon>Coelurosauria</taxon>
        <taxon>Aves</taxon>
        <taxon>Neognathae</taxon>
        <taxon>Neoaves</taxon>
        <taxon>Columbimorphae</taxon>
        <taxon>Columbiformes</taxon>
        <taxon>Columbidae</taxon>
        <taxon>Patagioenas</taxon>
    </lineage>
</organism>
<dbReference type="EMBL" id="LSYS01007194">
    <property type="protein sequence ID" value="OPJ72372.1"/>
    <property type="molecule type" value="Genomic_DNA"/>
</dbReference>
<protein>
    <submittedName>
        <fullName evidence="1">Uncharacterized protein</fullName>
    </submittedName>
</protein>
<gene>
    <name evidence="1" type="ORF">AV530_018807</name>
</gene>
<dbReference type="Proteomes" id="UP000190648">
    <property type="component" value="Unassembled WGS sequence"/>
</dbReference>
<name>A0A1V4JJK6_PATFA</name>
<keyword evidence="2" id="KW-1185">Reference proteome</keyword>
<accession>A0A1V4JJK6</accession>
<evidence type="ECO:0000313" key="2">
    <source>
        <dbReference type="Proteomes" id="UP000190648"/>
    </source>
</evidence>
<reference evidence="1 2" key="1">
    <citation type="submission" date="2016-02" db="EMBL/GenBank/DDBJ databases">
        <title>Band-tailed pigeon sequencing and assembly.</title>
        <authorList>
            <person name="Soares A.E."/>
            <person name="Novak B.J."/>
            <person name="Rice E.S."/>
            <person name="O'Connell B."/>
            <person name="Chang D."/>
            <person name="Weber S."/>
            <person name="Shapiro B."/>
        </authorList>
    </citation>
    <scope>NUCLEOTIDE SEQUENCE [LARGE SCALE GENOMIC DNA]</scope>
    <source>
        <strain evidence="1">BTP2013</strain>
        <tissue evidence="1">Blood</tissue>
    </source>
</reference>
<proteinExistence type="predicted"/>
<comment type="caution">
    <text evidence="1">The sequence shown here is derived from an EMBL/GenBank/DDBJ whole genome shotgun (WGS) entry which is preliminary data.</text>
</comment>
<evidence type="ECO:0000313" key="1">
    <source>
        <dbReference type="EMBL" id="OPJ72372.1"/>
    </source>
</evidence>
<dbReference type="AlphaFoldDB" id="A0A1V4JJK6"/>
<dbReference type="OrthoDB" id="10630054at2759"/>
<sequence>MSKKQQASNSGLLWEMEMSQLDAFSPECAFPSLGQSRQLTCGKTFALGERGGKKAIDFNRISPQTLLNRVKTCTKKNHCINILPKKGRFALTPSTASSFVAIYSMRQSNLEKIHLSSLTTFWCDFRELYCLFMWK</sequence>